<organism evidence="2 3">
    <name type="scientific">Noviherbaspirillum aridicola</name>
    <dbReference type="NCBI Taxonomy" id="2849687"/>
    <lineage>
        <taxon>Bacteria</taxon>
        <taxon>Pseudomonadati</taxon>
        <taxon>Pseudomonadota</taxon>
        <taxon>Betaproteobacteria</taxon>
        <taxon>Burkholderiales</taxon>
        <taxon>Oxalobacteraceae</taxon>
        <taxon>Noviherbaspirillum</taxon>
    </lineage>
</organism>
<dbReference type="RefSeq" id="WP_220810371.1">
    <property type="nucleotide sequence ID" value="NZ_BPMK01000023.1"/>
</dbReference>
<accession>A0ABQ4QAX6</accession>
<feature type="compositionally biased region" description="Basic and acidic residues" evidence="1">
    <location>
        <begin position="54"/>
        <end position="64"/>
    </location>
</feature>
<sequence length="84" mass="9201">MSDQATPPSRPSSDTIPTPAAQEGTELRPAGPYVGRPLDGSQYLDVVEEQNYADRRPSAEEQRPRFSYLHPQAPQKTGDAPPKP</sequence>
<keyword evidence="3" id="KW-1185">Reference proteome</keyword>
<evidence type="ECO:0000313" key="2">
    <source>
        <dbReference type="EMBL" id="GIZ53960.1"/>
    </source>
</evidence>
<evidence type="ECO:0000256" key="1">
    <source>
        <dbReference type="SAM" id="MobiDB-lite"/>
    </source>
</evidence>
<name>A0ABQ4QAX6_9BURK</name>
<dbReference type="EMBL" id="BPMK01000023">
    <property type="protein sequence ID" value="GIZ53960.1"/>
    <property type="molecule type" value="Genomic_DNA"/>
</dbReference>
<evidence type="ECO:0000313" key="3">
    <source>
        <dbReference type="Proteomes" id="UP000887222"/>
    </source>
</evidence>
<reference evidence="2 3" key="1">
    <citation type="journal article" date="2022" name="Int. J. Syst. Evol. Microbiol.">
        <title>Noviherbaspirillum aridicola sp. nov., isolated from an arid soil in Pakistan.</title>
        <authorList>
            <person name="Khan I.U."/>
            <person name="Saqib M."/>
            <person name="Amin A."/>
            <person name="Hussain F."/>
            <person name="Li L."/>
            <person name="Liu Y.H."/>
            <person name="Fang B.Z."/>
            <person name="Ahmed I."/>
            <person name="Li W.J."/>
        </authorList>
    </citation>
    <scope>NUCLEOTIDE SEQUENCE [LARGE SCALE GENOMIC DNA]</scope>
    <source>
        <strain evidence="2 3">NCCP-691</strain>
    </source>
</reference>
<feature type="region of interest" description="Disordered" evidence="1">
    <location>
        <begin position="54"/>
        <end position="84"/>
    </location>
</feature>
<gene>
    <name evidence="2" type="ORF">NCCP691_39740</name>
</gene>
<protein>
    <submittedName>
        <fullName evidence="2">Uncharacterized protein</fullName>
    </submittedName>
</protein>
<dbReference type="Proteomes" id="UP000887222">
    <property type="component" value="Unassembled WGS sequence"/>
</dbReference>
<proteinExistence type="predicted"/>
<feature type="region of interest" description="Disordered" evidence="1">
    <location>
        <begin position="1"/>
        <end position="39"/>
    </location>
</feature>
<feature type="compositionally biased region" description="Polar residues" evidence="1">
    <location>
        <begin position="1"/>
        <end position="16"/>
    </location>
</feature>
<comment type="caution">
    <text evidence="2">The sequence shown here is derived from an EMBL/GenBank/DDBJ whole genome shotgun (WGS) entry which is preliminary data.</text>
</comment>